<name>A0A2N1M1A1_9GLOM</name>
<reference evidence="1 2" key="2">
    <citation type="submission" date="2017-10" db="EMBL/GenBank/DDBJ databases">
        <title>Extensive intraspecific genome diversity in a model arbuscular mycorrhizal fungus.</title>
        <authorList>
            <person name="Chen E.C.H."/>
            <person name="Morin E."/>
            <person name="Baudet D."/>
            <person name="Noel J."/>
            <person name="Ndikumana S."/>
            <person name="Charron P."/>
            <person name="St-Onge C."/>
            <person name="Giorgi J."/>
            <person name="Grigoriev I.V."/>
            <person name="Roux C."/>
            <person name="Martin F.M."/>
            <person name="Corradi N."/>
        </authorList>
    </citation>
    <scope>NUCLEOTIDE SEQUENCE [LARGE SCALE GENOMIC DNA]</scope>
    <source>
        <strain evidence="1 2">C2</strain>
    </source>
</reference>
<dbReference type="AlphaFoldDB" id="A0A2N1M1A1"/>
<reference evidence="1 2" key="1">
    <citation type="submission" date="2016-04" db="EMBL/GenBank/DDBJ databases">
        <title>Genome analyses suggest a sexual origin of heterokaryosis in a supposedly ancient asexual fungus.</title>
        <authorList>
            <person name="Ropars J."/>
            <person name="Sedzielewska K."/>
            <person name="Noel J."/>
            <person name="Charron P."/>
            <person name="Farinelli L."/>
            <person name="Marton T."/>
            <person name="Kruger M."/>
            <person name="Pelin A."/>
            <person name="Brachmann A."/>
            <person name="Corradi N."/>
        </authorList>
    </citation>
    <scope>NUCLEOTIDE SEQUENCE [LARGE SCALE GENOMIC DNA]</scope>
    <source>
        <strain evidence="1 2">C2</strain>
    </source>
</reference>
<dbReference type="VEuPathDB" id="FungiDB:FUN_012615"/>
<sequence length="130" mass="15073">MVNIKDQKLVDLQPSVPWDDWVEGLEAIIDNSGYHSDEISESDTEKVQEEKIEIFAHYVTKIQITYFMYMISGGDLIRNILRYADMIGESIQNVKIGRKRWYDDQLYIENNSKPPRNAPAWAISSSYHSG</sequence>
<protein>
    <submittedName>
        <fullName evidence="1">Uncharacterized protein</fullName>
    </submittedName>
</protein>
<dbReference type="EMBL" id="LLXL01007655">
    <property type="protein sequence ID" value="PKK55421.1"/>
    <property type="molecule type" value="Genomic_DNA"/>
</dbReference>
<evidence type="ECO:0000313" key="1">
    <source>
        <dbReference type="EMBL" id="PKK55421.1"/>
    </source>
</evidence>
<dbReference type="VEuPathDB" id="FungiDB:RhiirA1_475007"/>
<accession>A0A2N1M1A1</accession>
<gene>
    <name evidence="1" type="ORF">RhiirC2_802445</name>
</gene>
<dbReference type="Proteomes" id="UP000233469">
    <property type="component" value="Unassembled WGS sequence"/>
</dbReference>
<organism evidence="1 2">
    <name type="scientific">Rhizophagus irregularis</name>
    <dbReference type="NCBI Taxonomy" id="588596"/>
    <lineage>
        <taxon>Eukaryota</taxon>
        <taxon>Fungi</taxon>
        <taxon>Fungi incertae sedis</taxon>
        <taxon>Mucoromycota</taxon>
        <taxon>Glomeromycotina</taxon>
        <taxon>Glomeromycetes</taxon>
        <taxon>Glomerales</taxon>
        <taxon>Glomeraceae</taxon>
        <taxon>Rhizophagus</taxon>
    </lineage>
</organism>
<dbReference type="VEuPathDB" id="FungiDB:RhiirFUN_020098"/>
<evidence type="ECO:0000313" key="2">
    <source>
        <dbReference type="Proteomes" id="UP000233469"/>
    </source>
</evidence>
<comment type="caution">
    <text evidence="1">The sequence shown here is derived from an EMBL/GenBank/DDBJ whole genome shotgun (WGS) entry which is preliminary data.</text>
</comment>
<proteinExistence type="predicted"/>